<dbReference type="InterPro" id="IPR031952">
    <property type="entry name" value="MOEP19_KH-like"/>
</dbReference>
<evidence type="ECO:0000256" key="1">
    <source>
        <dbReference type="ARBA" id="ARBA00009081"/>
    </source>
</evidence>
<dbReference type="Ensembl" id="ENSNVIT00000022730.1">
    <property type="protein sequence ID" value="ENSNVIP00000019492.1"/>
    <property type="gene ID" value="ENSNVIG00000015276.1"/>
</dbReference>
<sequence length="126" mass="14325">ILEKRACSEKPWWTLSENFNLPLVFYMEEDQEERIFGHLDADLHCIGEHSHTLTQRESWFTDAGHVVTVVGPPETRGFLLDMIWSLGSWNSDQQAQGLKMLQLVWSQPLTKESLAVSICLPGQAGD</sequence>
<dbReference type="PANTHER" id="PTHR31368:SF6">
    <property type="entry name" value="KH HOMOLOGY DOMAIN-CONTAINING PROTEIN 1"/>
    <property type="match status" value="1"/>
</dbReference>
<evidence type="ECO:0000313" key="4">
    <source>
        <dbReference type="Proteomes" id="UP000694425"/>
    </source>
</evidence>
<dbReference type="PANTHER" id="PTHR31368">
    <property type="entry name" value="DEVELOPMENT PLURPOTENCY-ASSOCIATED PROTEIN 1/5 FAMILY MEMBER"/>
    <property type="match status" value="1"/>
</dbReference>
<feature type="domain" description="KH-like RNA-binding" evidence="2">
    <location>
        <begin position="10"/>
        <end position="94"/>
    </location>
</feature>
<proteinExistence type="inferred from homology"/>
<dbReference type="InterPro" id="IPR036612">
    <property type="entry name" value="KH_dom_type_1_sf"/>
</dbReference>
<organism evidence="3 4">
    <name type="scientific">Neovison vison</name>
    <name type="common">American mink</name>
    <name type="synonym">Mustela vison</name>
    <dbReference type="NCBI Taxonomy" id="452646"/>
    <lineage>
        <taxon>Eukaryota</taxon>
        <taxon>Metazoa</taxon>
        <taxon>Chordata</taxon>
        <taxon>Craniata</taxon>
        <taxon>Vertebrata</taxon>
        <taxon>Euteleostomi</taxon>
        <taxon>Mammalia</taxon>
        <taxon>Eutheria</taxon>
        <taxon>Laurasiatheria</taxon>
        <taxon>Carnivora</taxon>
        <taxon>Caniformia</taxon>
        <taxon>Musteloidea</taxon>
        <taxon>Mustelidae</taxon>
        <taxon>Mustelinae</taxon>
        <taxon>Neogale</taxon>
    </lineage>
</organism>
<keyword evidence="4" id="KW-1185">Reference proteome</keyword>
<comment type="similarity">
    <text evidence="1">Belongs to the KHDC1 family.</text>
</comment>
<dbReference type="Proteomes" id="UP000694425">
    <property type="component" value="Unplaced"/>
</dbReference>
<dbReference type="Gene3D" id="3.30.1370.10">
    <property type="entry name" value="K Homology domain, type 1"/>
    <property type="match status" value="1"/>
</dbReference>
<dbReference type="Pfam" id="PF16005">
    <property type="entry name" value="MOEP19"/>
    <property type="match status" value="1"/>
</dbReference>
<dbReference type="GO" id="GO:0005737">
    <property type="term" value="C:cytoplasm"/>
    <property type="evidence" value="ECO:0007669"/>
    <property type="project" value="TreeGrafter"/>
</dbReference>
<accession>A0A8C7BAG4</accession>
<evidence type="ECO:0000259" key="2">
    <source>
        <dbReference type="Pfam" id="PF16005"/>
    </source>
</evidence>
<protein>
    <recommendedName>
        <fullName evidence="2">KH-like RNA-binding domain-containing protein</fullName>
    </recommendedName>
</protein>
<dbReference type="CDD" id="cd12795">
    <property type="entry name" value="FILIA_N_like"/>
    <property type="match status" value="1"/>
</dbReference>
<reference evidence="3" key="2">
    <citation type="submission" date="2025-09" db="UniProtKB">
        <authorList>
            <consortium name="Ensembl"/>
        </authorList>
    </citation>
    <scope>IDENTIFICATION</scope>
</reference>
<evidence type="ECO:0000313" key="3">
    <source>
        <dbReference type="Ensembl" id="ENSNVIP00000019492.1"/>
    </source>
</evidence>
<dbReference type="GeneTree" id="ENSGT00940000154353"/>
<dbReference type="GO" id="GO:0003723">
    <property type="term" value="F:RNA binding"/>
    <property type="evidence" value="ECO:0007669"/>
    <property type="project" value="InterPro"/>
</dbReference>
<name>A0A8C7BAG4_NEOVI</name>
<reference evidence="3" key="1">
    <citation type="submission" date="2025-08" db="UniProtKB">
        <authorList>
            <consortium name="Ensembl"/>
        </authorList>
    </citation>
    <scope>IDENTIFICATION</scope>
</reference>
<dbReference type="AlphaFoldDB" id="A0A8C7BAG4"/>